<sequence>MNGLREIDKLRYLIQCVQREGNNRFAHLLQAKGLDITPSQSEVITVLSEFGSMSIAELGELLLCNSQHPSRLVRRLLDKDYIIKENSKDDSRKVIISLTEKGKLLSKEVSQMEQLFNEEIASKIAASNINLQDLNSLFANQISETTSESKIANRFGSDN</sequence>
<dbReference type="PROSITE" id="PS50995">
    <property type="entry name" value="HTH_MARR_2"/>
    <property type="match status" value="1"/>
</dbReference>
<proteinExistence type="predicted"/>
<comment type="caution">
    <text evidence="5">The sequence shown here is derived from an EMBL/GenBank/DDBJ whole genome shotgun (WGS) entry which is preliminary data.</text>
</comment>
<dbReference type="SMART" id="SM00347">
    <property type="entry name" value="HTH_MARR"/>
    <property type="match status" value="1"/>
</dbReference>
<protein>
    <submittedName>
        <fullName evidence="5">MarR family transcriptional regulator</fullName>
    </submittedName>
</protein>
<evidence type="ECO:0000256" key="1">
    <source>
        <dbReference type="ARBA" id="ARBA00023015"/>
    </source>
</evidence>
<dbReference type="SUPFAM" id="SSF46785">
    <property type="entry name" value="Winged helix' DNA-binding domain"/>
    <property type="match status" value="1"/>
</dbReference>
<dbReference type="AlphaFoldDB" id="A0A553ST76"/>
<evidence type="ECO:0000256" key="2">
    <source>
        <dbReference type="ARBA" id="ARBA00023125"/>
    </source>
</evidence>
<keyword evidence="3" id="KW-0804">Transcription</keyword>
<evidence type="ECO:0000313" key="5">
    <source>
        <dbReference type="EMBL" id="TRZ40192.1"/>
    </source>
</evidence>
<dbReference type="Gene3D" id="1.10.10.10">
    <property type="entry name" value="Winged helix-like DNA-binding domain superfamily/Winged helix DNA-binding domain"/>
    <property type="match status" value="1"/>
</dbReference>
<dbReference type="GO" id="GO:0006950">
    <property type="term" value="P:response to stress"/>
    <property type="evidence" value="ECO:0007669"/>
    <property type="project" value="TreeGrafter"/>
</dbReference>
<gene>
    <name evidence="5" type="ORF">CEQ21_04415</name>
</gene>
<dbReference type="InterPro" id="IPR055166">
    <property type="entry name" value="Transc_reg_Sar_Rot_HTH"/>
</dbReference>
<reference evidence="6" key="1">
    <citation type="submission" date="2018-10" db="EMBL/GenBank/DDBJ databases">
        <title>FDA dAtabase for Regulatory Grade micrObial Sequences (FDA-ARGOS): Supporting development and validation of Infectious Disease Dx tests.</title>
        <authorList>
            <person name="Minogue T."/>
            <person name="Wolcott M."/>
            <person name="Wasieloski L."/>
            <person name="Aguilar W."/>
            <person name="Moore D."/>
            <person name="Tallon L."/>
            <person name="Sadzewicz L."/>
            <person name="Sengamalay N."/>
            <person name="Ott S."/>
            <person name="Godinez A."/>
            <person name="Nagaraj S."/>
            <person name="Vavikolanu K."/>
            <person name="Vyas G."/>
            <person name="Nadendla S."/>
            <person name="George J."/>
            <person name="Sichtig H."/>
        </authorList>
    </citation>
    <scope>NUCLEOTIDE SEQUENCE [LARGE SCALE GENOMIC DNA]</scope>
    <source>
        <strain evidence="6">FDAARGOS_343</strain>
    </source>
</reference>
<dbReference type="InterPro" id="IPR036388">
    <property type="entry name" value="WH-like_DNA-bd_sf"/>
</dbReference>
<dbReference type="Pfam" id="PF22381">
    <property type="entry name" value="Staph_reg_Sar_Rot"/>
    <property type="match status" value="1"/>
</dbReference>
<dbReference type="InterPro" id="IPR036390">
    <property type="entry name" value="WH_DNA-bd_sf"/>
</dbReference>
<organism evidence="5 6">
    <name type="scientific">Niallia circulans</name>
    <name type="common">Bacillus circulans</name>
    <dbReference type="NCBI Taxonomy" id="1397"/>
    <lineage>
        <taxon>Bacteria</taxon>
        <taxon>Bacillati</taxon>
        <taxon>Bacillota</taxon>
        <taxon>Bacilli</taxon>
        <taxon>Bacillales</taxon>
        <taxon>Bacillaceae</taxon>
        <taxon>Niallia</taxon>
    </lineage>
</organism>
<evidence type="ECO:0000256" key="3">
    <source>
        <dbReference type="ARBA" id="ARBA00023163"/>
    </source>
</evidence>
<dbReference type="EMBL" id="RIBP01000001">
    <property type="protein sequence ID" value="TRZ40192.1"/>
    <property type="molecule type" value="Genomic_DNA"/>
</dbReference>
<accession>A0A553ST76</accession>
<evidence type="ECO:0000313" key="6">
    <source>
        <dbReference type="Proteomes" id="UP000319837"/>
    </source>
</evidence>
<dbReference type="PANTHER" id="PTHR33164:SF43">
    <property type="entry name" value="HTH-TYPE TRANSCRIPTIONAL REPRESSOR YETL"/>
    <property type="match status" value="1"/>
</dbReference>
<dbReference type="GO" id="GO:0003677">
    <property type="term" value="F:DNA binding"/>
    <property type="evidence" value="ECO:0007669"/>
    <property type="project" value="UniProtKB-KW"/>
</dbReference>
<dbReference type="InterPro" id="IPR039422">
    <property type="entry name" value="MarR/SlyA-like"/>
</dbReference>
<keyword evidence="1" id="KW-0805">Transcription regulation</keyword>
<keyword evidence="2" id="KW-0238">DNA-binding</keyword>
<name>A0A553ST76_NIACI</name>
<dbReference type="Proteomes" id="UP000319837">
    <property type="component" value="Unassembled WGS sequence"/>
</dbReference>
<evidence type="ECO:0000259" key="4">
    <source>
        <dbReference type="PROSITE" id="PS50995"/>
    </source>
</evidence>
<feature type="domain" description="HTH marR-type" evidence="4">
    <location>
        <begin position="7"/>
        <end position="143"/>
    </location>
</feature>
<dbReference type="InterPro" id="IPR000835">
    <property type="entry name" value="HTH_MarR-typ"/>
</dbReference>
<dbReference type="PANTHER" id="PTHR33164">
    <property type="entry name" value="TRANSCRIPTIONAL REGULATOR, MARR FAMILY"/>
    <property type="match status" value="1"/>
</dbReference>
<dbReference type="GO" id="GO:0003700">
    <property type="term" value="F:DNA-binding transcription factor activity"/>
    <property type="evidence" value="ECO:0007669"/>
    <property type="project" value="InterPro"/>
</dbReference>